<evidence type="ECO:0000256" key="2">
    <source>
        <dbReference type="SAM" id="MobiDB-lite"/>
    </source>
</evidence>
<accession>A0AA85FEE7</accession>
<evidence type="ECO:0000259" key="3">
    <source>
        <dbReference type="PROSITE" id="PS50157"/>
    </source>
</evidence>
<protein>
    <recommendedName>
        <fullName evidence="7">Reverse transcriptase domain-containing protein</fullName>
    </recommendedName>
</protein>
<sequence length="1157" mass="129499">MLKNYIITMPVSTSAEADISSSLPIPASSIVPPNYTIPDSSSTCLICFAIFPTHHLLLSHATAVHHIPCPPTPMQDGSQQMSCVLCAAAFSSNRGLTQHVRHRHISEYNELIRQRIAVQPTSRIWSPFDDASLLSIANHEAHRFPTKTDLCQHISTILTRRTAEAVKRRLLHLQWSRSPIAITTSSNNHTVTDIPNTEARCIFPVDLDEHPPLSDATTPNASTHPLPELLVILTPLPSPTRLQNISESQTSHESNRNSMHTPPTYACDQDETLGATPSSTIPLCFHSYQDPLAEQRSKLLRASASLLQSSCTRIQSSSLLAFLQNESTLMDEEHVSTFLNSHAESIFPRTWTPSRPKHPSHAPANVSRKKRRKIEYAHIQTLFHHRPKDAANTVLDGRWRNPSVANPSMIPDFDCFWTTVFTKTNSPDSREITPIISMTPSLIDPILPSDVTWALKAMHGTAGGIDRLTSYDLMRFGKNGLAGYLNMILALAYLPTNLSTARVTFVPKSSSPMSPEDFRPISVAPVATRCLHKILAKRWMPLFPQERLQFAFLNRDGCFEAVNLLHSVIRHVHTRHTGASFALLDISRAFDTVSHDSIIRAAKRYGAPELLCRYLNNYYRRSISCVNRTELHPTCGVKQGDPLSPLLFIMVLDEVLEGLDPTTHLTVDGESLNYIAYADDLVVFAPNAELLQRKLDRISILLHEAGWSVNPEKSRTLDLISGGHSKITALSQTEFTIAGMRIPPLSATDTFDYLGIKFNFKGRCPVAHIDLLNNYLTEISCAPLKPQQRMKILKDNLLPRLLYPLTLGIVHLNTLKSMDRNIHTAIRKWLRLPSDTPLAYFHSPVAAGGLGIPHLSSSVPFHRRKRLETLLSSPNRLLHKLPTSPTLASYAHLSQLPVRIGHETVTSREEASNSWVRRLHSSCDGKGLLLAPLSTESHAWLRYPQSIFPSVYINAVKLRGGLLSTKVRRSRGGRVTNGLNCRGGCAHHETIHHILQHCALTHDIRCKRHNELCNLVAKKLRRQKIHFLQEPCIPLEKTYCKPDFIIIRDSIAYVLDVTVSDDGNTYASRLLKISKYGNERTVASIKRFLTSNGYIITSVRQTPVVLTFRGILERASSQSLRRLCFSSRDLGDLCLSAIQGSIKIYNTYMRGTQRLNE</sequence>
<feature type="region of interest" description="Disordered" evidence="2">
    <location>
        <begin position="349"/>
        <end position="370"/>
    </location>
</feature>
<dbReference type="SUPFAM" id="SSF56672">
    <property type="entry name" value="DNA/RNA polymerases"/>
    <property type="match status" value="1"/>
</dbReference>
<dbReference type="WBParaSite" id="SRDH1_47140.1">
    <property type="protein sequence ID" value="SRDH1_47140.1"/>
    <property type="gene ID" value="SRDH1_47140"/>
</dbReference>
<organism evidence="5 6">
    <name type="scientific">Schistosoma rodhaini</name>
    <dbReference type="NCBI Taxonomy" id="6188"/>
    <lineage>
        <taxon>Eukaryota</taxon>
        <taxon>Metazoa</taxon>
        <taxon>Spiralia</taxon>
        <taxon>Lophotrochozoa</taxon>
        <taxon>Platyhelminthes</taxon>
        <taxon>Trematoda</taxon>
        <taxon>Digenea</taxon>
        <taxon>Strigeidida</taxon>
        <taxon>Schistosomatoidea</taxon>
        <taxon>Schistosomatidae</taxon>
        <taxon>Schistosoma</taxon>
    </lineage>
</organism>
<feature type="region of interest" description="Disordered" evidence="2">
    <location>
        <begin position="243"/>
        <end position="272"/>
    </location>
</feature>
<dbReference type="PROSITE" id="PS50878">
    <property type="entry name" value="RT_POL"/>
    <property type="match status" value="1"/>
</dbReference>
<dbReference type="AlphaFoldDB" id="A0AA85FEE7"/>
<evidence type="ECO:0000313" key="6">
    <source>
        <dbReference type="WBParaSite" id="SRDH1_47140.1"/>
    </source>
</evidence>
<reference evidence="5" key="1">
    <citation type="submission" date="2022-06" db="EMBL/GenBank/DDBJ databases">
        <authorList>
            <person name="Berger JAMES D."/>
            <person name="Berger JAMES D."/>
        </authorList>
    </citation>
    <scope>NUCLEOTIDE SEQUENCE [LARGE SCALE GENOMIC DNA]</scope>
</reference>
<dbReference type="SMART" id="SM00355">
    <property type="entry name" value="ZnF_C2H2"/>
    <property type="match status" value="2"/>
</dbReference>
<dbReference type="InterPro" id="IPR013087">
    <property type="entry name" value="Znf_C2H2_type"/>
</dbReference>
<evidence type="ECO:0008006" key="7">
    <source>
        <dbReference type="Google" id="ProtNLM"/>
    </source>
</evidence>
<feature type="domain" description="C2H2-type" evidence="3">
    <location>
        <begin position="81"/>
        <end position="109"/>
    </location>
</feature>
<keyword evidence="1" id="KW-0863">Zinc-finger</keyword>
<dbReference type="GO" id="GO:0008270">
    <property type="term" value="F:zinc ion binding"/>
    <property type="evidence" value="ECO:0007669"/>
    <property type="project" value="UniProtKB-KW"/>
</dbReference>
<evidence type="ECO:0000256" key="1">
    <source>
        <dbReference type="PROSITE-ProRule" id="PRU00042"/>
    </source>
</evidence>
<dbReference type="Pfam" id="PF00078">
    <property type="entry name" value="RVT_1"/>
    <property type="match status" value="1"/>
</dbReference>
<reference evidence="6" key="2">
    <citation type="submission" date="2023-11" db="UniProtKB">
        <authorList>
            <consortium name="WormBaseParasite"/>
        </authorList>
    </citation>
    <scope>IDENTIFICATION</scope>
</reference>
<feature type="compositionally biased region" description="Polar residues" evidence="2">
    <location>
        <begin position="243"/>
        <end position="261"/>
    </location>
</feature>
<feature type="domain" description="Reverse transcriptase" evidence="4">
    <location>
        <begin position="487"/>
        <end position="758"/>
    </location>
</feature>
<dbReference type="Proteomes" id="UP000050792">
    <property type="component" value="Unassembled WGS sequence"/>
</dbReference>
<dbReference type="InterPro" id="IPR000477">
    <property type="entry name" value="RT_dom"/>
</dbReference>
<name>A0AA85FEE7_9TREM</name>
<proteinExistence type="predicted"/>
<evidence type="ECO:0000313" key="5">
    <source>
        <dbReference type="Proteomes" id="UP000050792"/>
    </source>
</evidence>
<dbReference type="PROSITE" id="PS00028">
    <property type="entry name" value="ZINC_FINGER_C2H2_1"/>
    <property type="match status" value="1"/>
</dbReference>
<evidence type="ECO:0000259" key="4">
    <source>
        <dbReference type="PROSITE" id="PS50878"/>
    </source>
</evidence>
<dbReference type="PANTHER" id="PTHR19446">
    <property type="entry name" value="REVERSE TRANSCRIPTASES"/>
    <property type="match status" value="1"/>
</dbReference>
<dbReference type="CDD" id="cd01650">
    <property type="entry name" value="RT_nLTR_like"/>
    <property type="match status" value="1"/>
</dbReference>
<dbReference type="InterPro" id="IPR043502">
    <property type="entry name" value="DNA/RNA_pol_sf"/>
</dbReference>
<keyword evidence="5" id="KW-1185">Reference proteome</keyword>
<keyword evidence="1" id="KW-0479">Metal-binding</keyword>
<dbReference type="PROSITE" id="PS50157">
    <property type="entry name" value="ZINC_FINGER_C2H2_2"/>
    <property type="match status" value="1"/>
</dbReference>
<dbReference type="InterPro" id="IPR043128">
    <property type="entry name" value="Rev_trsase/Diguanyl_cyclase"/>
</dbReference>
<dbReference type="Gene3D" id="3.30.70.270">
    <property type="match status" value="1"/>
</dbReference>
<keyword evidence="1" id="KW-0862">Zinc</keyword>